<evidence type="ECO:0000313" key="1">
    <source>
        <dbReference type="EMBL" id="KAA3460299.1"/>
    </source>
</evidence>
<keyword evidence="1" id="KW-0695">RNA-directed DNA polymerase</keyword>
<dbReference type="InterPro" id="IPR052343">
    <property type="entry name" value="Retrotransposon-Effector_Assoc"/>
</dbReference>
<accession>A0A5B6UR57</accession>
<reference evidence="2" key="1">
    <citation type="journal article" date="2019" name="Plant Biotechnol. J.">
        <title>Genome sequencing of the Australian wild diploid species Gossypium australe highlights disease resistance and delayed gland morphogenesis.</title>
        <authorList>
            <person name="Cai Y."/>
            <person name="Cai X."/>
            <person name="Wang Q."/>
            <person name="Wang P."/>
            <person name="Zhang Y."/>
            <person name="Cai C."/>
            <person name="Xu Y."/>
            <person name="Wang K."/>
            <person name="Zhou Z."/>
            <person name="Wang C."/>
            <person name="Geng S."/>
            <person name="Li B."/>
            <person name="Dong Q."/>
            <person name="Hou Y."/>
            <person name="Wang H."/>
            <person name="Ai P."/>
            <person name="Liu Z."/>
            <person name="Yi F."/>
            <person name="Sun M."/>
            <person name="An G."/>
            <person name="Cheng J."/>
            <person name="Zhang Y."/>
            <person name="Shi Q."/>
            <person name="Xie Y."/>
            <person name="Shi X."/>
            <person name="Chang Y."/>
            <person name="Huang F."/>
            <person name="Chen Y."/>
            <person name="Hong S."/>
            <person name="Mi L."/>
            <person name="Sun Q."/>
            <person name="Zhang L."/>
            <person name="Zhou B."/>
            <person name="Peng R."/>
            <person name="Zhang X."/>
            <person name="Liu F."/>
        </authorList>
    </citation>
    <scope>NUCLEOTIDE SEQUENCE [LARGE SCALE GENOMIC DNA]</scope>
    <source>
        <strain evidence="2">cv. PA1801</strain>
    </source>
</reference>
<gene>
    <name evidence="1" type="ORF">EPI10_026980</name>
</gene>
<dbReference type="OrthoDB" id="1937198at2759"/>
<comment type="caution">
    <text evidence="1">The sequence shown here is derived from an EMBL/GenBank/DDBJ whole genome shotgun (WGS) entry which is preliminary data.</text>
</comment>
<protein>
    <submittedName>
        <fullName evidence="1">Reverse transcriptase</fullName>
    </submittedName>
</protein>
<dbReference type="PANTHER" id="PTHR46890:SF48">
    <property type="entry name" value="RNA-DIRECTED DNA POLYMERASE"/>
    <property type="match status" value="1"/>
</dbReference>
<evidence type="ECO:0000313" key="2">
    <source>
        <dbReference type="Proteomes" id="UP000325315"/>
    </source>
</evidence>
<proteinExistence type="predicted"/>
<dbReference type="GO" id="GO:0003964">
    <property type="term" value="F:RNA-directed DNA polymerase activity"/>
    <property type="evidence" value="ECO:0007669"/>
    <property type="project" value="UniProtKB-KW"/>
</dbReference>
<sequence length="85" mass="9933">MKFYYLLFGKKKFRQLWKGWAPLRLPISLCTVIYKVVAKAIANQLQKVIDKCIDRVQSAFVPGQLITDNVLLAYEILHTIRQKHT</sequence>
<keyword evidence="1" id="KW-0808">Transferase</keyword>
<dbReference type="PANTHER" id="PTHR46890">
    <property type="entry name" value="NON-LTR RETROLELEMENT REVERSE TRANSCRIPTASE-LIKE PROTEIN-RELATED"/>
    <property type="match status" value="1"/>
</dbReference>
<dbReference type="EMBL" id="SMMG02000009">
    <property type="protein sequence ID" value="KAA3460299.1"/>
    <property type="molecule type" value="Genomic_DNA"/>
</dbReference>
<keyword evidence="1" id="KW-0548">Nucleotidyltransferase</keyword>
<keyword evidence="2" id="KW-1185">Reference proteome</keyword>
<organism evidence="1 2">
    <name type="scientific">Gossypium australe</name>
    <dbReference type="NCBI Taxonomy" id="47621"/>
    <lineage>
        <taxon>Eukaryota</taxon>
        <taxon>Viridiplantae</taxon>
        <taxon>Streptophyta</taxon>
        <taxon>Embryophyta</taxon>
        <taxon>Tracheophyta</taxon>
        <taxon>Spermatophyta</taxon>
        <taxon>Magnoliopsida</taxon>
        <taxon>eudicotyledons</taxon>
        <taxon>Gunneridae</taxon>
        <taxon>Pentapetalae</taxon>
        <taxon>rosids</taxon>
        <taxon>malvids</taxon>
        <taxon>Malvales</taxon>
        <taxon>Malvaceae</taxon>
        <taxon>Malvoideae</taxon>
        <taxon>Gossypium</taxon>
    </lineage>
</organism>
<dbReference type="Proteomes" id="UP000325315">
    <property type="component" value="Unassembled WGS sequence"/>
</dbReference>
<dbReference type="AlphaFoldDB" id="A0A5B6UR57"/>
<name>A0A5B6UR57_9ROSI</name>